<dbReference type="AlphaFoldDB" id="A0AAW1D930"/>
<organism evidence="1 2">
    <name type="scientific">Rhynocoris fuscipes</name>
    <dbReference type="NCBI Taxonomy" id="488301"/>
    <lineage>
        <taxon>Eukaryota</taxon>
        <taxon>Metazoa</taxon>
        <taxon>Ecdysozoa</taxon>
        <taxon>Arthropoda</taxon>
        <taxon>Hexapoda</taxon>
        <taxon>Insecta</taxon>
        <taxon>Pterygota</taxon>
        <taxon>Neoptera</taxon>
        <taxon>Paraneoptera</taxon>
        <taxon>Hemiptera</taxon>
        <taxon>Heteroptera</taxon>
        <taxon>Panheteroptera</taxon>
        <taxon>Cimicomorpha</taxon>
        <taxon>Reduviidae</taxon>
        <taxon>Harpactorinae</taxon>
        <taxon>Harpactorini</taxon>
        <taxon>Rhynocoris</taxon>
    </lineage>
</organism>
<dbReference type="Proteomes" id="UP001461498">
    <property type="component" value="Unassembled WGS sequence"/>
</dbReference>
<accession>A0AAW1D930</accession>
<evidence type="ECO:0000313" key="1">
    <source>
        <dbReference type="EMBL" id="KAK9504855.1"/>
    </source>
</evidence>
<sequence length="57" mass="6663">MPRLFADRFRWIETITPAPPTFFHRAFLSKFLLKVPDAFGVDIALFFRDHLGLTLIV</sequence>
<comment type="caution">
    <text evidence="1">The sequence shown here is derived from an EMBL/GenBank/DDBJ whole genome shotgun (WGS) entry which is preliminary data.</text>
</comment>
<protein>
    <submittedName>
        <fullName evidence="1">Uncharacterized protein</fullName>
    </submittedName>
</protein>
<dbReference type="EMBL" id="JAPXFL010000006">
    <property type="protein sequence ID" value="KAK9504855.1"/>
    <property type="molecule type" value="Genomic_DNA"/>
</dbReference>
<gene>
    <name evidence="1" type="ORF">O3M35_009033</name>
</gene>
<evidence type="ECO:0000313" key="2">
    <source>
        <dbReference type="Proteomes" id="UP001461498"/>
    </source>
</evidence>
<proteinExistence type="predicted"/>
<name>A0AAW1D930_9HEMI</name>
<reference evidence="1 2" key="1">
    <citation type="submission" date="2022-12" db="EMBL/GenBank/DDBJ databases">
        <title>Chromosome-level genome assembly of true bugs.</title>
        <authorList>
            <person name="Ma L."/>
            <person name="Li H."/>
        </authorList>
    </citation>
    <scope>NUCLEOTIDE SEQUENCE [LARGE SCALE GENOMIC DNA]</scope>
    <source>
        <strain evidence="1">Lab_2022b</strain>
    </source>
</reference>
<keyword evidence="2" id="KW-1185">Reference proteome</keyword>